<evidence type="ECO:0000256" key="2">
    <source>
        <dbReference type="ARBA" id="ARBA00022884"/>
    </source>
</evidence>
<dbReference type="Pfam" id="PF01668">
    <property type="entry name" value="SmpB"/>
    <property type="match status" value="1"/>
</dbReference>
<evidence type="ECO:0000313" key="4">
    <source>
        <dbReference type="EMBL" id="TEU02825.1"/>
    </source>
</evidence>
<evidence type="ECO:0000256" key="1">
    <source>
        <dbReference type="ARBA" id="ARBA00022490"/>
    </source>
</evidence>
<organism evidence="4 5">
    <name type="scientific">Aerophobetes bacterium</name>
    <dbReference type="NCBI Taxonomy" id="2030807"/>
    <lineage>
        <taxon>Bacteria</taxon>
        <taxon>Candidatus Aerophobota</taxon>
    </lineage>
</organism>
<dbReference type="GO" id="GO:0003723">
    <property type="term" value="F:RNA binding"/>
    <property type="evidence" value="ECO:0007669"/>
    <property type="project" value="UniProtKB-UniRule"/>
</dbReference>
<dbReference type="Gene3D" id="2.40.280.10">
    <property type="match status" value="1"/>
</dbReference>
<dbReference type="PANTHER" id="PTHR30308:SF2">
    <property type="entry name" value="SSRA-BINDING PROTEIN"/>
    <property type="match status" value="1"/>
</dbReference>
<dbReference type="GO" id="GO:0005829">
    <property type="term" value="C:cytosol"/>
    <property type="evidence" value="ECO:0007669"/>
    <property type="project" value="TreeGrafter"/>
</dbReference>
<dbReference type="NCBIfam" id="NF003843">
    <property type="entry name" value="PRK05422.1"/>
    <property type="match status" value="1"/>
</dbReference>
<evidence type="ECO:0000256" key="3">
    <source>
        <dbReference type="HAMAP-Rule" id="MF_00023"/>
    </source>
</evidence>
<dbReference type="NCBIfam" id="TIGR00086">
    <property type="entry name" value="smpB"/>
    <property type="match status" value="1"/>
</dbReference>
<dbReference type="EMBL" id="SOHY01000107">
    <property type="protein sequence ID" value="TEU02825.1"/>
    <property type="molecule type" value="Genomic_DNA"/>
</dbReference>
<name>A0A523ZGF5_UNCAE</name>
<accession>A0A523ZGF5</accession>
<comment type="subcellular location">
    <subcellularLocation>
        <location evidence="3">Cytoplasm</location>
    </subcellularLocation>
    <text evidence="3">The tmRNA-SmpB complex associates with stalled 70S ribosomes.</text>
</comment>
<evidence type="ECO:0000313" key="5">
    <source>
        <dbReference type="Proteomes" id="UP000316674"/>
    </source>
</evidence>
<comment type="similarity">
    <text evidence="3">Belongs to the SmpB family.</text>
</comment>
<keyword evidence="2 3" id="KW-0694">RNA-binding</keyword>
<comment type="function">
    <text evidence="3">Required for rescue of stalled ribosomes mediated by trans-translation. Binds to transfer-messenger RNA (tmRNA), required for stable association of tmRNA with ribosomes. tmRNA and SmpB together mimic tRNA shape, replacing the anticodon stem-loop with SmpB. tmRNA is encoded by the ssrA gene; the 2 termini fold to resemble tRNA(Ala) and it encodes a 'tag peptide', a short internal open reading frame. During trans-translation Ala-aminoacylated tmRNA acts like a tRNA, entering the A-site of stalled ribosomes, displacing the stalled mRNA. The ribosome then switches to translate the ORF on the tmRNA; the nascent peptide is terminated with the 'tag peptide' encoded by the tmRNA and targeted for degradation. The ribosome is freed to recommence translation, which seems to be the essential function of trans-translation.</text>
</comment>
<dbReference type="InterPro" id="IPR023620">
    <property type="entry name" value="SmpB"/>
</dbReference>
<comment type="caution">
    <text evidence="4">The sequence shown here is derived from an EMBL/GenBank/DDBJ whole genome shotgun (WGS) entry which is preliminary data.</text>
</comment>
<reference evidence="4 5" key="1">
    <citation type="submission" date="2019-03" db="EMBL/GenBank/DDBJ databases">
        <title>Metabolic potential of uncultured bacteria and archaea associated with petroleum seepage in deep-sea sediments.</title>
        <authorList>
            <person name="Dong X."/>
            <person name="Hubert C."/>
        </authorList>
    </citation>
    <scope>NUCLEOTIDE SEQUENCE [LARGE SCALE GENOMIC DNA]</scope>
    <source>
        <strain evidence="4">E26_bin6</strain>
    </source>
</reference>
<dbReference type="SUPFAM" id="SSF74982">
    <property type="entry name" value="Small protein B (SmpB)"/>
    <property type="match status" value="1"/>
</dbReference>
<dbReference type="HAMAP" id="MF_00023">
    <property type="entry name" value="SmpB"/>
    <property type="match status" value="1"/>
</dbReference>
<gene>
    <name evidence="3 4" type="primary">smpB</name>
    <name evidence="4" type="ORF">E3I16_01730</name>
</gene>
<dbReference type="GO" id="GO:0070930">
    <property type="term" value="P:trans-translation-dependent protein tagging"/>
    <property type="evidence" value="ECO:0007669"/>
    <property type="project" value="TreeGrafter"/>
</dbReference>
<dbReference type="InterPro" id="IPR020081">
    <property type="entry name" value="SsrA-bd_prot_CS"/>
</dbReference>
<dbReference type="CDD" id="cd09294">
    <property type="entry name" value="SmpB"/>
    <property type="match status" value="1"/>
</dbReference>
<proteinExistence type="inferred from homology"/>
<dbReference type="Proteomes" id="UP000316674">
    <property type="component" value="Unassembled WGS sequence"/>
</dbReference>
<dbReference type="PANTHER" id="PTHR30308">
    <property type="entry name" value="TMRNA-BINDING COMPONENT OF TRANS-TRANSLATION TAGGING COMPLEX"/>
    <property type="match status" value="1"/>
</dbReference>
<protein>
    <recommendedName>
        <fullName evidence="3">SsrA-binding protein</fullName>
    </recommendedName>
    <alternativeName>
        <fullName evidence="3">Small protein B</fullName>
    </alternativeName>
</protein>
<sequence length="146" mass="17029">MIVNKKARYQYEVVKSCEAGIVLKGSEVKSIRDGRVNFVDSFAQIKKGEIFLYNLHIAPYPFDNNPGYNPRRERKLLLHKNEIEKLTGTLAQKGLTLIPLRIYFKKGRAKVEIGLAKGKRLYDKRRKLREKAVEQEVKRTLKDKLR</sequence>
<dbReference type="GO" id="GO:0070929">
    <property type="term" value="P:trans-translation"/>
    <property type="evidence" value="ECO:0007669"/>
    <property type="project" value="UniProtKB-UniRule"/>
</dbReference>
<dbReference type="InterPro" id="IPR000037">
    <property type="entry name" value="SsrA-bd_prot"/>
</dbReference>
<dbReference type="PROSITE" id="PS01317">
    <property type="entry name" value="SSRP"/>
    <property type="match status" value="1"/>
</dbReference>
<keyword evidence="1 3" id="KW-0963">Cytoplasm</keyword>
<dbReference type="AlphaFoldDB" id="A0A523ZGF5"/>